<keyword evidence="7" id="KW-0067">ATP-binding</keyword>
<feature type="domain" description="ABC transmembrane type-1" evidence="13">
    <location>
        <begin position="886"/>
        <end position="1170"/>
    </location>
</feature>
<dbReference type="Proteomes" id="UP001224775">
    <property type="component" value="Unassembled WGS sequence"/>
</dbReference>
<dbReference type="EMBL" id="JATAAI010000019">
    <property type="protein sequence ID" value="KAK1739110.1"/>
    <property type="molecule type" value="Genomic_DNA"/>
</dbReference>
<keyword evidence="5" id="KW-0677">Repeat</keyword>
<dbReference type="PROSITE" id="PS00211">
    <property type="entry name" value="ABC_TRANSPORTER_1"/>
    <property type="match status" value="2"/>
</dbReference>
<keyword evidence="6" id="KW-0547">Nucleotide-binding</keyword>
<keyword evidence="9 11" id="KW-0472">Membrane</keyword>
<dbReference type="GO" id="GO:0005524">
    <property type="term" value="F:ATP binding"/>
    <property type="evidence" value="ECO:0007669"/>
    <property type="project" value="UniProtKB-KW"/>
</dbReference>
<evidence type="ECO:0000313" key="14">
    <source>
        <dbReference type="EMBL" id="KAK1739110.1"/>
    </source>
</evidence>
<name>A0AAD9DAW3_9STRA</name>
<feature type="region of interest" description="Disordered" evidence="10">
    <location>
        <begin position="271"/>
        <end position="294"/>
    </location>
</feature>
<evidence type="ECO:0000256" key="2">
    <source>
        <dbReference type="ARBA" id="ARBA00009726"/>
    </source>
</evidence>
<keyword evidence="4 11" id="KW-0812">Transmembrane</keyword>
<evidence type="ECO:0000259" key="12">
    <source>
        <dbReference type="PROSITE" id="PS50893"/>
    </source>
</evidence>
<dbReference type="InterPro" id="IPR050173">
    <property type="entry name" value="ABC_transporter_C-like"/>
</dbReference>
<dbReference type="Gene3D" id="3.40.50.300">
    <property type="entry name" value="P-loop containing nucleotide triphosphate hydrolases"/>
    <property type="match status" value="2"/>
</dbReference>
<dbReference type="CDD" id="cd18580">
    <property type="entry name" value="ABC_6TM_ABCC_D2"/>
    <property type="match status" value="1"/>
</dbReference>
<keyword evidence="8 11" id="KW-1133">Transmembrane helix</keyword>
<evidence type="ECO:0000256" key="1">
    <source>
        <dbReference type="ARBA" id="ARBA00004141"/>
    </source>
</evidence>
<comment type="caution">
    <text evidence="14">The sequence shown here is derived from an EMBL/GenBank/DDBJ whole genome shotgun (WGS) entry which is preliminary data.</text>
</comment>
<dbReference type="InterPro" id="IPR011527">
    <property type="entry name" value="ABC1_TM_dom"/>
</dbReference>
<evidence type="ECO:0000256" key="5">
    <source>
        <dbReference type="ARBA" id="ARBA00022737"/>
    </source>
</evidence>
<accession>A0AAD9DAW3</accession>
<dbReference type="PANTHER" id="PTHR24223">
    <property type="entry name" value="ATP-BINDING CASSETTE SUB-FAMILY C"/>
    <property type="match status" value="1"/>
</dbReference>
<reference evidence="14" key="1">
    <citation type="submission" date="2023-06" db="EMBL/GenBank/DDBJ databases">
        <title>Survivors Of The Sea: Transcriptome response of Skeletonema marinoi to long-term dormancy.</title>
        <authorList>
            <person name="Pinder M.I.M."/>
            <person name="Kourtchenko O."/>
            <person name="Robertson E.K."/>
            <person name="Larsson T."/>
            <person name="Maumus F."/>
            <person name="Osuna-Cruz C.M."/>
            <person name="Vancaester E."/>
            <person name="Stenow R."/>
            <person name="Vandepoele K."/>
            <person name="Ploug H."/>
            <person name="Bruchert V."/>
            <person name="Godhe A."/>
            <person name="Topel M."/>
        </authorList>
    </citation>
    <scope>NUCLEOTIDE SEQUENCE</scope>
    <source>
        <strain evidence="14">R05AC</strain>
    </source>
</reference>
<dbReference type="FunFam" id="3.40.50.300:FF:000838">
    <property type="entry name" value="ABC multidrug transporter (Eurofung)"/>
    <property type="match status" value="1"/>
</dbReference>
<organism evidence="14 15">
    <name type="scientific">Skeletonema marinoi</name>
    <dbReference type="NCBI Taxonomy" id="267567"/>
    <lineage>
        <taxon>Eukaryota</taxon>
        <taxon>Sar</taxon>
        <taxon>Stramenopiles</taxon>
        <taxon>Ochrophyta</taxon>
        <taxon>Bacillariophyta</taxon>
        <taxon>Coscinodiscophyceae</taxon>
        <taxon>Thalassiosirophycidae</taxon>
        <taxon>Thalassiosirales</taxon>
        <taxon>Skeletonemataceae</taxon>
        <taxon>Skeletonema</taxon>
        <taxon>Skeletonema marinoi-dohrnii complex</taxon>
    </lineage>
</organism>
<evidence type="ECO:0000256" key="6">
    <source>
        <dbReference type="ARBA" id="ARBA00022741"/>
    </source>
</evidence>
<dbReference type="PROSITE" id="PS50893">
    <property type="entry name" value="ABC_TRANSPORTER_2"/>
    <property type="match status" value="2"/>
</dbReference>
<dbReference type="CDD" id="cd18579">
    <property type="entry name" value="ABC_6TM_ABCC_D1"/>
    <property type="match status" value="1"/>
</dbReference>
<dbReference type="Gene3D" id="1.20.1560.10">
    <property type="entry name" value="ABC transporter type 1, transmembrane domain"/>
    <property type="match status" value="2"/>
</dbReference>
<dbReference type="InterPro" id="IPR017871">
    <property type="entry name" value="ABC_transporter-like_CS"/>
</dbReference>
<dbReference type="PROSITE" id="PS50929">
    <property type="entry name" value="ABC_TM1F"/>
    <property type="match status" value="2"/>
</dbReference>
<evidence type="ECO:0000256" key="3">
    <source>
        <dbReference type="ARBA" id="ARBA00022448"/>
    </source>
</evidence>
<keyword evidence="3" id="KW-0813">Transport</keyword>
<dbReference type="FunFam" id="1.20.1560.10:FF:000013">
    <property type="entry name" value="ABC transporter C family member 2"/>
    <property type="match status" value="1"/>
</dbReference>
<dbReference type="SMART" id="SM00382">
    <property type="entry name" value="AAA"/>
    <property type="match status" value="2"/>
</dbReference>
<feature type="domain" description="ABC transporter" evidence="12">
    <location>
        <begin position="1242"/>
        <end position="1483"/>
    </location>
</feature>
<evidence type="ECO:0000256" key="10">
    <source>
        <dbReference type="SAM" id="MobiDB-lite"/>
    </source>
</evidence>
<dbReference type="InterPro" id="IPR003439">
    <property type="entry name" value="ABC_transporter-like_ATP-bd"/>
</dbReference>
<comment type="similarity">
    <text evidence="2">Belongs to the ABC transporter superfamily. ABCC family. Conjugate transporter (TC 3.A.1.208) subfamily.</text>
</comment>
<gene>
    <name evidence="14" type="ORF">QTG54_010426</name>
</gene>
<dbReference type="GO" id="GO:0140359">
    <property type="term" value="F:ABC-type transporter activity"/>
    <property type="evidence" value="ECO:0007669"/>
    <property type="project" value="InterPro"/>
</dbReference>
<evidence type="ECO:0000259" key="13">
    <source>
        <dbReference type="PROSITE" id="PS50929"/>
    </source>
</evidence>
<dbReference type="GO" id="GO:0016020">
    <property type="term" value="C:membrane"/>
    <property type="evidence" value="ECO:0007669"/>
    <property type="project" value="UniProtKB-SubCell"/>
</dbReference>
<evidence type="ECO:0000256" key="9">
    <source>
        <dbReference type="ARBA" id="ARBA00023136"/>
    </source>
</evidence>
<dbReference type="CDD" id="cd03244">
    <property type="entry name" value="ABCC_MRP_domain2"/>
    <property type="match status" value="1"/>
</dbReference>
<dbReference type="Pfam" id="PF00005">
    <property type="entry name" value="ABC_tran"/>
    <property type="match status" value="2"/>
</dbReference>
<evidence type="ECO:0000256" key="8">
    <source>
        <dbReference type="ARBA" id="ARBA00022989"/>
    </source>
</evidence>
<comment type="subcellular location">
    <subcellularLocation>
        <location evidence="1">Membrane</location>
        <topology evidence="1">Multi-pass membrane protein</topology>
    </subcellularLocation>
</comment>
<evidence type="ECO:0000256" key="7">
    <source>
        <dbReference type="ARBA" id="ARBA00022840"/>
    </source>
</evidence>
<feature type="transmembrane region" description="Helical" evidence="11">
    <location>
        <begin position="1025"/>
        <end position="1044"/>
    </location>
</feature>
<dbReference type="InterPro" id="IPR027417">
    <property type="entry name" value="P-loop_NTPase"/>
</dbReference>
<dbReference type="SUPFAM" id="SSF90123">
    <property type="entry name" value="ABC transporter transmembrane region"/>
    <property type="match status" value="2"/>
</dbReference>
<dbReference type="GO" id="GO:0016887">
    <property type="term" value="F:ATP hydrolysis activity"/>
    <property type="evidence" value="ECO:0007669"/>
    <property type="project" value="InterPro"/>
</dbReference>
<feature type="region of interest" description="Disordered" evidence="10">
    <location>
        <begin position="834"/>
        <end position="864"/>
    </location>
</feature>
<keyword evidence="15" id="KW-1185">Reference proteome</keyword>
<dbReference type="InterPro" id="IPR044746">
    <property type="entry name" value="ABCC_6TM_D1"/>
</dbReference>
<dbReference type="SUPFAM" id="SSF52540">
    <property type="entry name" value="P-loop containing nucleoside triphosphate hydrolases"/>
    <property type="match status" value="2"/>
</dbReference>
<proteinExistence type="inferred from homology"/>
<dbReference type="InterPro" id="IPR003593">
    <property type="entry name" value="AAA+_ATPase"/>
</dbReference>
<dbReference type="Pfam" id="PF00664">
    <property type="entry name" value="ABC_membrane"/>
    <property type="match status" value="2"/>
</dbReference>
<dbReference type="InterPro" id="IPR036640">
    <property type="entry name" value="ABC1_TM_sf"/>
</dbReference>
<protein>
    <submittedName>
        <fullName evidence="14">Multidrug resistance-associated protein</fullName>
    </submittedName>
</protein>
<feature type="compositionally biased region" description="Polar residues" evidence="10">
    <location>
        <begin position="849"/>
        <end position="864"/>
    </location>
</feature>
<sequence>MTMAANTRSCLYKRSRRQNRRWRKHLSSQTHVFAILLTLIASYIVVPTAPLSIIGTHASTPSTLIQSSSTALRSTNSVTSEVAPTTKSKDNWKNGEYNSSLSSRLLYKYADPLLQIASKRQLEPSDAFNVPQEKLMETTVTKLESVYAKCREKAKAKFATRKKKPSESAVLAKALLASQKQTLILTGALRLLNTVIQAFPSLLIARLLRQIEAGNSIKAIEPLRSAFLLVSVLSVKMIIENQYFHNVIKCACEVRGSVGGMIFDKSLRLSSGTVTSSGNSKDKKKKKRASSMGSGEVLNLMQSDATMLEMLTLQIHTIWDGALQIAIYIALLYKFLGTSVFWGLGVLLSTIPINALTLRILNRLSVKEIEAKDARMKKTTESVSNMQLLKLMSWENLFAKDIQCQRDEEMRRHTKRGAVRALSQAISNTAPAISLVATLTAYAKTGKPVVASTIFTAISLFNQLRFPLFFYPMLIDAIANGQNSLRRISSYLESQEITPYVDYKPKLNGEGGSIEMSNGNFLWSAPTSSSDEEGSVDKTCTSGAPALCGASISVQPGEVVAVIGGVATGKTALVKSLIGELTPVPQNPKLIQQEYGSMADVPRVTAHGSIAYCAQEAWLPKGTVRESIVFGREYNEERYARAIYSAGLDDDIASSNLTHDTDVGEDGSNLSGGQRARVALARALYEESAGIYVLDDPLSALDASVGSTVFQRVTERLRQEKAATIFVTNDPNLPRQCDKVVLMGSDPTNGCSRIVDVGTYDELLSRGHDLRTITHAEEDDSTIEDERLDAEDVDVNVVYHSSGISIGNNMTSRHADPDSHIALEEDPALLTEHTMPQSTQPSEDRLPPVTNQQRQLSTDDTMSTGSIPRSTYLTYFRSVKNPLLIALALASYFASNGSQFFQQLIVAKWTEASTGGIAAAVSAKYCRQLIYAAAGVSVTMCLRSYLTMKVGVRASKTIHQAMTKSVFGAPISFFSSTPSGQLLTRFGKELEVVDRSLPDGIASVLYCFLQVFFSTLALSGVVTPFMAIPLGLIGIFYVKTMGLFRPAARDLKRIESKSRSPIYTQFREALSGAETIRSIPKATSLWSRKHRHLADENLSIYYSVKSLDRWLSVRLETLGNTVVFSAAVASILLTRAGRLKSGAAGWGLTQALSITGLLAWCVRVLTDLETQFMSVMRTVELTDLESETVKGIDEVKPRMPRELYRAGEALQALQPSGSGSLPALPESDADLLQSGWPWRGHVEFKNVSMRYNPSLPLVLKNVSVDIPAGSTLGVVGRTGSGKSSLLLTLFRLAEIEGNAGSSITIDGVDIRSLSLQGLRDSISIIPQTPILFAGTLMHNLDASGKATPEDAWRALESASPQLAKQFRDSSEGLNTIISEGGENLSLGQRQLICLARALMKRSKILVLDEATSSIDMKTDAQVQETIRREFVQKGVTVITVAHRLETVLGYDRILVLDAGVPVEFGSPDELLRRSGGYLRYLFDADKQNREKGLIQL</sequence>
<evidence type="ECO:0000256" key="11">
    <source>
        <dbReference type="SAM" id="Phobius"/>
    </source>
</evidence>
<feature type="transmembrane region" description="Helical" evidence="11">
    <location>
        <begin position="1143"/>
        <end position="1166"/>
    </location>
</feature>
<dbReference type="InterPro" id="IPR044726">
    <property type="entry name" value="ABCC_6TM_D2"/>
</dbReference>
<feature type="domain" description="ABC transporter" evidence="12">
    <location>
        <begin position="531"/>
        <end position="776"/>
    </location>
</feature>
<dbReference type="PANTHER" id="PTHR24223:SF456">
    <property type="entry name" value="MULTIDRUG RESISTANCE-ASSOCIATED PROTEIN LETHAL(2)03659"/>
    <property type="match status" value="1"/>
</dbReference>
<evidence type="ECO:0000256" key="4">
    <source>
        <dbReference type="ARBA" id="ARBA00022692"/>
    </source>
</evidence>
<evidence type="ECO:0000313" key="15">
    <source>
        <dbReference type="Proteomes" id="UP001224775"/>
    </source>
</evidence>
<feature type="domain" description="ABC transmembrane type-1" evidence="13">
    <location>
        <begin position="184"/>
        <end position="480"/>
    </location>
</feature>